<name>A0A6P8R9E9_GEOSA</name>
<evidence type="ECO:0000259" key="15">
    <source>
        <dbReference type="PROSITE" id="PS51908"/>
    </source>
</evidence>
<feature type="domain" description="UBZ4-type" evidence="15">
    <location>
        <begin position="112"/>
        <end position="142"/>
    </location>
</feature>
<dbReference type="PROSITE" id="PS51908">
    <property type="entry name" value="ZF_UBZ4"/>
    <property type="match status" value="1"/>
</dbReference>
<feature type="compositionally biased region" description="Polar residues" evidence="14">
    <location>
        <begin position="416"/>
        <end position="427"/>
    </location>
</feature>
<evidence type="ECO:0000256" key="4">
    <source>
        <dbReference type="ARBA" id="ARBA00012865"/>
    </source>
</evidence>
<evidence type="ECO:0000256" key="6">
    <source>
        <dbReference type="ARBA" id="ARBA00022763"/>
    </source>
</evidence>
<dbReference type="GO" id="GO:0036297">
    <property type="term" value="P:interstrand cross-link repair"/>
    <property type="evidence" value="ECO:0007669"/>
    <property type="project" value="TreeGrafter"/>
</dbReference>
<evidence type="ECO:0000256" key="12">
    <source>
        <dbReference type="ARBA" id="ARBA00078423"/>
    </source>
</evidence>
<gene>
    <name evidence="17" type="primary">DCLRE1A</name>
</gene>
<dbReference type="SUPFAM" id="SSF56281">
    <property type="entry name" value="Metallo-hydrolase/oxidoreductase"/>
    <property type="match status" value="1"/>
</dbReference>
<feature type="compositionally biased region" description="Low complexity" evidence="14">
    <location>
        <begin position="82"/>
        <end position="91"/>
    </location>
</feature>
<dbReference type="InterPro" id="IPR036866">
    <property type="entry name" value="RibonucZ/Hydroxyglut_hydro"/>
</dbReference>
<proteinExistence type="inferred from homology"/>
<dbReference type="SMART" id="SM00849">
    <property type="entry name" value="Lactamase_B"/>
    <property type="match status" value="1"/>
</dbReference>
<keyword evidence="6 13" id="KW-0227">DNA damage</keyword>
<keyword evidence="8" id="KW-0862">Zinc</keyword>
<keyword evidence="5" id="KW-0479">Metal-binding</keyword>
<evidence type="ECO:0000256" key="3">
    <source>
        <dbReference type="ARBA" id="ARBA00010304"/>
    </source>
</evidence>
<evidence type="ECO:0000256" key="11">
    <source>
        <dbReference type="ARBA" id="ARBA00069609"/>
    </source>
</evidence>
<evidence type="ECO:0000313" key="17">
    <source>
        <dbReference type="RefSeq" id="XP_033797243.1"/>
    </source>
</evidence>
<feature type="region of interest" description="Disordered" evidence="14">
    <location>
        <begin position="407"/>
        <end position="432"/>
    </location>
</feature>
<protein>
    <recommendedName>
        <fullName evidence="11">DNA cross-link repair 1A protein</fullName>
        <ecNumber evidence="4">3.5.2.6</ecNumber>
    </recommendedName>
    <alternativeName>
        <fullName evidence="12">SNM1 homolog A</fullName>
    </alternativeName>
</protein>
<dbReference type="InterPro" id="IPR011084">
    <property type="entry name" value="DRMBL"/>
</dbReference>
<dbReference type="GeneID" id="117359134"/>
<keyword evidence="16" id="KW-1185">Reference proteome</keyword>
<evidence type="ECO:0000256" key="5">
    <source>
        <dbReference type="ARBA" id="ARBA00022723"/>
    </source>
</evidence>
<dbReference type="FunCoup" id="A0A6P8R9E9">
    <property type="interactions" value="1463"/>
</dbReference>
<dbReference type="AlphaFoldDB" id="A0A6P8R9E9"/>
<evidence type="ECO:0000256" key="2">
    <source>
        <dbReference type="ARBA" id="ARBA00004123"/>
    </source>
</evidence>
<evidence type="ECO:0000256" key="14">
    <source>
        <dbReference type="SAM" id="MobiDB-lite"/>
    </source>
</evidence>
<evidence type="ECO:0000256" key="8">
    <source>
        <dbReference type="ARBA" id="ARBA00022833"/>
    </source>
</evidence>
<dbReference type="EC" id="3.5.2.6" evidence="4"/>
<dbReference type="GO" id="GO:0008800">
    <property type="term" value="F:beta-lactamase activity"/>
    <property type="evidence" value="ECO:0007669"/>
    <property type="project" value="UniProtKB-EC"/>
</dbReference>
<evidence type="ECO:0000313" key="16">
    <source>
        <dbReference type="Proteomes" id="UP000515159"/>
    </source>
</evidence>
<dbReference type="GO" id="GO:0035312">
    <property type="term" value="F:5'-3' DNA exonuclease activity"/>
    <property type="evidence" value="ECO:0007669"/>
    <property type="project" value="TreeGrafter"/>
</dbReference>
<dbReference type="PANTHER" id="PTHR23240:SF6">
    <property type="entry name" value="DNA CROSS-LINK REPAIR 1A PROTEIN"/>
    <property type="match status" value="1"/>
</dbReference>
<dbReference type="GO" id="GO:0006303">
    <property type="term" value="P:double-strand break repair via nonhomologous end joining"/>
    <property type="evidence" value="ECO:0007669"/>
    <property type="project" value="TreeGrafter"/>
</dbReference>
<dbReference type="Proteomes" id="UP000515159">
    <property type="component" value="Chromosome 4"/>
</dbReference>
<accession>A0A6P8R9E9</accession>
<dbReference type="CTD" id="9937"/>
<evidence type="ECO:0000256" key="9">
    <source>
        <dbReference type="ARBA" id="ARBA00023204"/>
    </source>
</evidence>
<dbReference type="PANTHER" id="PTHR23240">
    <property type="entry name" value="DNA CROSS-LINK REPAIR PROTEIN PSO2/SNM1-RELATED"/>
    <property type="match status" value="1"/>
</dbReference>
<dbReference type="Gene3D" id="3.40.50.12650">
    <property type="match status" value="1"/>
</dbReference>
<dbReference type="GO" id="GO:0005634">
    <property type="term" value="C:nucleus"/>
    <property type="evidence" value="ECO:0007669"/>
    <property type="project" value="UniProtKB-SubCell"/>
</dbReference>
<dbReference type="KEGG" id="gsh:117359134"/>
<dbReference type="GO" id="GO:0008270">
    <property type="term" value="F:zinc ion binding"/>
    <property type="evidence" value="ECO:0007669"/>
    <property type="project" value="UniProtKB-KW"/>
</dbReference>
<evidence type="ECO:0000256" key="7">
    <source>
        <dbReference type="ARBA" id="ARBA00022771"/>
    </source>
</evidence>
<dbReference type="InParanoid" id="A0A6P8R9E9"/>
<dbReference type="Gene3D" id="3.60.15.10">
    <property type="entry name" value="Ribonuclease Z/Hydroxyacylglutathione hydrolase-like"/>
    <property type="match status" value="1"/>
</dbReference>
<evidence type="ECO:0000256" key="1">
    <source>
        <dbReference type="ARBA" id="ARBA00001526"/>
    </source>
</evidence>
<sequence>MSEYGLVEDDIWEYKSIRKQKSAHNPVPSLIQAGKKSNDGECTSRKSGNRKRKRALGNNEKHEKSVFEPKINLNKQEDNLLSSSQESVTSSAKQNRPYGSKVSPQNVRPIYEGYCPSCQMPFSLLLVQTPRWHVSECLDTPGCTDKECPDGLHCTSTIPSHYKRYTHFLLARSRSGDQWAGSEMYSPDKKSFSSDAAKSEYFTAFKDETTGNLNQTLSSPKGPTRIHWQGKNLKQSTLQFTQSVDTKEHFDLSQTQGIKIGGKALERFCESIPILDESSSSSEISFSPLCSDDDEISEGGKLRRSRKRLFSVGKSEEEQSETEGDRCTVVSKLNELQKGRGHGCLSPGGGHFTPLEKDLGNSNMLSEQLFRNDARSPSGSSAYATKLPEHHPAAELPFHVDPQKIKEEPDWPEFSSPVSGTSWSNSKDPGASDCLSPTWVSSNMVLSVKAEDEKDTIFYSLQNDVSEKQKISKDGFNRSLSGTGGKLFEGILPSTFNTSLSHSTEKVKPPFFQSTSVNSQDVPLKRLSSTPGPNVSVKRISTKGLKQMDIGVFFGLKPKVKEEKEETNLVLPKQVTSSVAAPNAKGPRQKKRKAEGSVGGPETATGTWDISGVPGGQRGWKKRFRKSSAIEGREKKQCPFYKKIAGTDFVVDAFQYGEIEGCTAYFLTHFHSDHYGGLTKKFRFPIYCSKITGNLVRSKLRVDEQYINPLPMDTECLVNGVKVVLLEANHCPGAVLFLFCLPNGTSVLHTGDFRAHPSMECFPALISRKIHTLYLDTTYCSPEYTFPSQEEAVQFAVNIAFEAVTLHPRTLVVCGTYSVGKEKVFLAIAEVLGCKVSMSQDKYKTLQCLESERVQSLITTDWNSTGLHVLPMMQINVKGLLNHLIKFSRYDRILAFKPTGWTYSDRFKSVADIRPEIRGNITVYGIPYSEHSSYLEMKRFVQWLRPQKIIPTVGVGSWKSRSTMENYFREWLTEPPHTC</sequence>
<dbReference type="FunFam" id="3.60.15.10:FF:000010">
    <property type="entry name" value="DNA cross-link repair 1A"/>
    <property type="match status" value="1"/>
</dbReference>
<feature type="region of interest" description="Disordered" evidence="14">
    <location>
        <begin position="18"/>
        <end position="103"/>
    </location>
</feature>
<organism evidence="16 17">
    <name type="scientific">Geotrypetes seraphini</name>
    <name type="common">Gaboon caecilian</name>
    <name type="synonym">Caecilia seraphini</name>
    <dbReference type="NCBI Taxonomy" id="260995"/>
    <lineage>
        <taxon>Eukaryota</taxon>
        <taxon>Metazoa</taxon>
        <taxon>Chordata</taxon>
        <taxon>Craniata</taxon>
        <taxon>Vertebrata</taxon>
        <taxon>Euteleostomi</taxon>
        <taxon>Amphibia</taxon>
        <taxon>Gymnophiona</taxon>
        <taxon>Geotrypetes</taxon>
    </lineage>
</organism>
<keyword evidence="7 13" id="KW-0863">Zinc-finger</keyword>
<evidence type="ECO:0000256" key="13">
    <source>
        <dbReference type="PROSITE-ProRule" id="PRU01256"/>
    </source>
</evidence>
<comment type="subcellular location">
    <subcellularLocation>
        <location evidence="2">Nucleus</location>
    </subcellularLocation>
</comment>
<keyword evidence="10" id="KW-0539">Nucleus</keyword>
<comment type="catalytic activity">
    <reaction evidence="1">
        <text>a beta-lactam + H2O = a substituted beta-amino acid</text>
        <dbReference type="Rhea" id="RHEA:20401"/>
        <dbReference type="ChEBI" id="CHEBI:15377"/>
        <dbReference type="ChEBI" id="CHEBI:35627"/>
        <dbReference type="ChEBI" id="CHEBI:140347"/>
        <dbReference type="EC" id="3.5.2.6"/>
    </reaction>
</comment>
<keyword evidence="9 13" id="KW-0234">DNA repair</keyword>
<dbReference type="FunFam" id="3.40.50.12650:FF:000001">
    <property type="entry name" value="DNA cross-link repair 1A"/>
    <property type="match status" value="1"/>
</dbReference>
<dbReference type="OrthoDB" id="262529at2759"/>
<dbReference type="Pfam" id="PF07522">
    <property type="entry name" value="DRMBL"/>
    <property type="match status" value="1"/>
</dbReference>
<evidence type="ECO:0000256" key="10">
    <source>
        <dbReference type="ARBA" id="ARBA00023242"/>
    </source>
</evidence>
<reference evidence="17" key="1">
    <citation type="submission" date="2025-08" db="UniProtKB">
        <authorList>
            <consortium name="RefSeq"/>
        </authorList>
    </citation>
    <scope>IDENTIFICATION</scope>
</reference>
<dbReference type="RefSeq" id="XP_033797243.1">
    <property type="nucleotide sequence ID" value="XM_033941352.1"/>
</dbReference>
<dbReference type="GO" id="GO:0003684">
    <property type="term" value="F:damaged DNA binding"/>
    <property type="evidence" value="ECO:0007669"/>
    <property type="project" value="TreeGrafter"/>
</dbReference>
<feature type="region of interest" description="Disordered" evidence="14">
    <location>
        <begin position="575"/>
        <end position="620"/>
    </location>
</feature>
<dbReference type="InterPro" id="IPR001279">
    <property type="entry name" value="Metallo-B-lactamas"/>
</dbReference>
<dbReference type="InterPro" id="IPR006642">
    <property type="entry name" value="Rad18_UBZ4"/>
</dbReference>
<comment type="similarity">
    <text evidence="3">Belongs to the DNA repair metallo-beta-lactamase (DRMBL) family.</text>
</comment>